<feature type="domain" description="SLH" evidence="3">
    <location>
        <begin position="45"/>
        <end position="108"/>
    </location>
</feature>
<dbReference type="InterPro" id="IPR001119">
    <property type="entry name" value="SLH_dom"/>
</dbReference>
<evidence type="ECO:0000256" key="1">
    <source>
        <dbReference type="ARBA" id="ARBA00022737"/>
    </source>
</evidence>
<dbReference type="RefSeq" id="WP_044941538.1">
    <property type="nucleotide sequence ID" value="NZ_KN174163.1"/>
</dbReference>
<name>A0A096CIV7_FLAPL</name>
<dbReference type="PROSITE" id="PS51272">
    <property type="entry name" value="SLH"/>
    <property type="match status" value="1"/>
</dbReference>
<feature type="signal peptide" evidence="2">
    <location>
        <begin position="1"/>
        <end position="21"/>
    </location>
</feature>
<proteinExistence type="predicted"/>
<dbReference type="AlphaFoldDB" id="A0A096CIV7"/>
<keyword evidence="1" id="KW-0677">Repeat</keyword>
<keyword evidence="2" id="KW-0732">Signal</keyword>
<reference evidence="4 5" key="1">
    <citation type="submission" date="2011-08" db="EMBL/GenBank/DDBJ databases">
        <title>The Genome Sequence of Clostridium orbiscindens 1_3_50AFAA.</title>
        <authorList>
            <consortium name="The Broad Institute Genome Sequencing Platform"/>
            <person name="Earl A."/>
            <person name="Ward D."/>
            <person name="Feldgarden M."/>
            <person name="Gevers D."/>
            <person name="Daigneault M."/>
            <person name="Strauss J."/>
            <person name="Allen-Vercoe E."/>
            <person name="Young S.K."/>
            <person name="Zeng Q."/>
            <person name="Gargeya S."/>
            <person name="Fitzgerald M."/>
            <person name="Haas B."/>
            <person name="Abouelleil A."/>
            <person name="Alvarado L."/>
            <person name="Arachchi H.M."/>
            <person name="Berlin A."/>
            <person name="Brown A."/>
            <person name="Chapman S.B."/>
            <person name="Chen Z."/>
            <person name="Dunbar C."/>
            <person name="Freedman E."/>
            <person name="Gearin G."/>
            <person name="Gellesch M."/>
            <person name="Goldberg J."/>
            <person name="Griggs A."/>
            <person name="Gujja S."/>
            <person name="Heiman D."/>
            <person name="Howarth C."/>
            <person name="Larson L."/>
            <person name="Lui A."/>
            <person name="MacDonald P.J.P."/>
            <person name="Montmayeur A."/>
            <person name="Murphy C."/>
            <person name="Neiman D."/>
            <person name="Pearson M."/>
            <person name="Priest M."/>
            <person name="Roberts A."/>
            <person name="Saif S."/>
            <person name="Shea T."/>
            <person name="Shenoy N."/>
            <person name="Sisk P."/>
            <person name="Stolte C."/>
            <person name="Sykes S."/>
            <person name="Wortman J."/>
            <person name="Nusbaum C."/>
            <person name="Birren B."/>
        </authorList>
    </citation>
    <scope>NUCLEOTIDE SEQUENCE [LARGE SCALE GENOMIC DNA]</scope>
    <source>
        <strain evidence="4 5">1_3_50AFAA</strain>
    </source>
</reference>
<evidence type="ECO:0000256" key="2">
    <source>
        <dbReference type="SAM" id="SignalP"/>
    </source>
</evidence>
<dbReference type="EMBL" id="ADLO01000080">
    <property type="protein sequence ID" value="KGF54732.1"/>
    <property type="molecule type" value="Genomic_DNA"/>
</dbReference>
<dbReference type="Pfam" id="PF00395">
    <property type="entry name" value="SLH"/>
    <property type="match status" value="1"/>
</dbReference>
<dbReference type="HOGENOM" id="CLU_1508754_0_0_9"/>
<organism evidence="4 5">
    <name type="scientific">Flavonifractor plautii 1_3_50AFAA</name>
    <dbReference type="NCBI Taxonomy" id="742738"/>
    <lineage>
        <taxon>Bacteria</taxon>
        <taxon>Bacillati</taxon>
        <taxon>Bacillota</taxon>
        <taxon>Clostridia</taxon>
        <taxon>Eubacteriales</taxon>
        <taxon>Oscillospiraceae</taxon>
        <taxon>Flavonifractor</taxon>
    </lineage>
</organism>
<sequence>MRQLIPALLLLTLLLPAAAAAQSPVTRAQFVAALWTCSGAVPYDANGPFSDVNPNSPGATAVAWAYDLGIVRGTGGTLFVPDRPITREEAAVLLRRYAAHLGRDTFLPSGVAACNDFEGISPWADDSLYWAAGIGLLAWGADGRPEPQGTLSPEELEQALARFFDRPVPAVPYLLEHW</sequence>
<protein>
    <recommendedName>
        <fullName evidence="3">SLH domain-containing protein</fullName>
    </recommendedName>
</protein>
<accession>A0A096CIV7</accession>
<feature type="chain" id="PRO_5039231864" description="SLH domain-containing protein" evidence="2">
    <location>
        <begin position="22"/>
        <end position="178"/>
    </location>
</feature>
<evidence type="ECO:0000313" key="5">
    <source>
        <dbReference type="Proteomes" id="UP000029585"/>
    </source>
</evidence>
<gene>
    <name evidence="4" type="ORF">HMPREF9460_02540</name>
</gene>
<evidence type="ECO:0000259" key="3">
    <source>
        <dbReference type="PROSITE" id="PS51272"/>
    </source>
</evidence>
<dbReference type="PATRIC" id="fig|742738.3.peg.2606"/>
<evidence type="ECO:0000313" key="4">
    <source>
        <dbReference type="EMBL" id="KGF54732.1"/>
    </source>
</evidence>
<dbReference type="Proteomes" id="UP000029585">
    <property type="component" value="Unassembled WGS sequence"/>
</dbReference>
<comment type="caution">
    <text evidence="4">The sequence shown here is derived from an EMBL/GenBank/DDBJ whole genome shotgun (WGS) entry which is preliminary data.</text>
</comment>
<keyword evidence="5" id="KW-1185">Reference proteome</keyword>
<dbReference type="eggNOG" id="COG0737">
    <property type="taxonomic scope" value="Bacteria"/>
</dbReference>